<dbReference type="GO" id="GO:0005975">
    <property type="term" value="P:carbohydrate metabolic process"/>
    <property type="evidence" value="ECO:0007669"/>
    <property type="project" value="InterPro"/>
</dbReference>
<dbReference type="PANTHER" id="PTHR32438">
    <property type="entry name" value="4-ALPHA-GLUCANOTRANSFERASE DPE1, CHLOROPLASTIC/AMYLOPLASTIC"/>
    <property type="match status" value="1"/>
</dbReference>
<dbReference type="Pfam" id="PF02446">
    <property type="entry name" value="Glyco_hydro_77"/>
    <property type="match status" value="1"/>
</dbReference>
<sequence>MHRQSGVILHLTSLPSEHGIGDLGPGAAWFADFLAESGQGLWQILPIGPTSPAIGNSPYSSFSAFAANPLLISPDKLVEDGWLPRSALADHPAFPRERCDYPAVEVYKLGLLYAAFKDNRKRLADDPFYARFCRDQAYWLDDYVLFASIKAEQGGRMWSEWPSELRDRDPAALDAARERLAATVEYMRFEQYLFFSQWQEFRKMLRERRIHLVGDAPIYVTYDSADVWANTDCFKLDHDKQPTAVAGVPPDYFSATGQLWGNPVFDWARLRERRFDWWIERVRHNLSLYDFVRIDHFRGFAGYWEIPAGEKTAVNGEWVDAPGMEFFSELEAAFPSLPIIAEDLGVITPDVRELRDTFNLPGMRIVQFCFGPGIGENLDAPHNHVRRAVAYTGTHDNNTSRGWFAHETSEEDRRRLFAYAGRVFGEREAAWELIRLTWASCAAFALCPMQDLLSLDESGRMNTPSKAKGNWEWRLSWEQLGGELKSRLRAMTELFGRC</sequence>
<evidence type="ECO:0000256" key="5">
    <source>
        <dbReference type="ARBA" id="ARBA00022676"/>
    </source>
</evidence>
<comment type="similarity">
    <text evidence="2 10">Belongs to the disproportionating enzyme family.</text>
</comment>
<organism evidence="11 12">
    <name type="scientific">Alkalidesulfovibrio alkalitolerans DSM 16529</name>
    <dbReference type="NCBI Taxonomy" id="1121439"/>
    <lineage>
        <taxon>Bacteria</taxon>
        <taxon>Pseudomonadati</taxon>
        <taxon>Thermodesulfobacteriota</taxon>
        <taxon>Desulfovibrionia</taxon>
        <taxon>Desulfovibrionales</taxon>
        <taxon>Desulfovibrionaceae</taxon>
        <taxon>Alkalidesulfovibrio</taxon>
    </lineage>
</organism>
<accession>S7TB48</accession>
<dbReference type="NCBIfam" id="TIGR00217">
    <property type="entry name" value="malQ"/>
    <property type="match status" value="1"/>
</dbReference>
<dbReference type="SUPFAM" id="SSF51445">
    <property type="entry name" value="(Trans)glycosidases"/>
    <property type="match status" value="1"/>
</dbReference>
<evidence type="ECO:0000256" key="4">
    <source>
        <dbReference type="ARBA" id="ARBA00020295"/>
    </source>
</evidence>
<dbReference type="STRING" id="1121439.dsat_0010"/>
<evidence type="ECO:0000256" key="9">
    <source>
        <dbReference type="ARBA" id="ARBA00031501"/>
    </source>
</evidence>
<dbReference type="eggNOG" id="COG1640">
    <property type="taxonomic scope" value="Bacteria"/>
</dbReference>
<dbReference type="OrthoDB" id="9761577at2"/>
<dbReference type="PANTHER" id="PTHR32438:SF5">
    <property type="entry name" value="4-ALPHA-GLUCANOTRANSFERASE DPE1, CHLOROPLASTIC_AMYLOPLASTIC"/>
    <property type="match status" value="1"/>
</dbReference>
<evidence type="ECO:0000256" key="1">
    <source>
        <dbReference type="ARBA" id="ARBA00000439"/>
    </source>
</evidence>
<dbReference type="AlphaFoldDB" id="S7TB48"/>
<dbReference type="InterPro" id="IPR017853">
    <property type="entry name" value="GH"/>
</dbReference>
<evidence type="ECO:0000313" key="11">
    <source>
        <dbReference type="EMBL" id="EPR34362.1"/>
    </source>
</evidence>
<dbReference type="Proteomes" id="UP000014975">
    <property type="component" value="Unassembled WGS sequence"/>
</dbReference>
<dbReference type="InterPro" id="IPR003385">
    <property type="entry name" value="Glyco_hydro_77"/>
</dbReference>
<dbReference type="PATRIC" id="fig|1121439.3.peg.1222"/>
<evidence type="ECO:0000256" key="8">
    <source>
        <dbReference type="ARBA" id="ARBA00031423"/>
    </source>
</evidence>
<dbReference type="NCBIfam" id="NF011080">
    <property type="entry name" value="PRK14508.1-3"/>
    <property type="match status" value="1"/>
</dbReference>
<keyword evidence="6 10" id="KW-0808">Transferase</keyword>
<comment type="caution">
    <text evidence="11">The sequence shown here is derived from an EMBL/GenBank/DDBJ whole genome shotgun (WGS) entry which is preliminary data.</text>
</comment>
<evidence type="ECO:0000256" key="10">
    <source>
        <dbReference type="RuleBase" id="RU361207"/>
    </source>
</evidence>
<dbReference type="GO" id="GO:0004134">
    <property type="term" value="F:4-alpha-glucanotransferase activity"/>
    <property type="evidence" value="ECO:0007669"/>
    <property type="project" value="UniProtKB-EC"/>
</dbReference>
<dbReference type="EMBL" id="ATHI01000011">
    <property type="protein sequence ID" value="EPR34362.1"/>
    <property type="molecule type" value="Genomic_DNA"/>
</dbReference>
<evidence type="ECO:0000256" key="6">
    <source>
        <dbReference type="ARBA" id="ARBA00022679"/>
    </source>
</evidence>
<comment type="catalytic activity">
    <reaction evidence="1 10">
        <text>Transfers a segment of a (1-&gt;4)-alpha-D-glucan to a new position in an acceptor, which may be glucose or a (1-&gt;4)-alpha-D-glucan.</text>
        <dbReference type="EC" id="2.4.1.25"/>
    </reaction>
</comment>
<keyword evidence="5 10" id="KW-0328">Glycosyltransferase</keyword>
<keyword evidence="12" id="KW-1185">Reference proteome</keyword>
<keyword evidence="7 10" id="KW-0119">Carbohydrate metabolism</keyword>
<evidence type="ECO:0000256" key="2">
    <source>
        <dbReference type="ARBA" id="ARBA00005684"/>
    </source>
</evidence>
<name>S7TB48_9BACT</name>
<evidence type="ECO:0000313" key="12">
    <source>
        <dbReference type="Proteomes" id="UP000014975"/>
    </source>
</evidence>
<evidence type="ECO:0000256" key="3">
    <source>
        <dbReference type="ARBA" id="ARBA00012560"/>
    </source>
</evidence>
<proteinExistence type="inferred from homology"/>
<reference evidence="11 12" key="1">
    <citation type="journal article" date="2013" name="Genome Announc.">
        <title>Draft genome sequences for three mercury-methylating, sulfate-reducing bacteria.</title>
        <authorList>
            <person name="Brown S.D."/>
            <person name="Hurt R.A.Jr."/>
            <person name="Gilmour C.C."/>
            <person name="Elias D.A."/>
        </authorList>
    </citation>
    <scope>NUCLEOTIDE SEQUENCE [LARGE SCALE GENOMIC DNA]</scope>
    <source>
        <strain evidence="11 12">DSM 16529</strain>
    </source>
</reference>
<evidence type="ECO:0000256" key="7">
    <source>
        <dbReference type="ARBA" id="ARBA00023277"/>
    </source>
</evidence>
<dbReference type="Gene3D" id="3.20.20.80">
    <property type="entry name" value="Glycosidases"/>
    <property type="match status" value="1"/>
</dbReference>
<dbReference type="EC" id="2.4.1.25" evidence="3 10"/>
<gene>
    <name evidence="11" type="ORF">dsat_0010</name>
</gene>
<protein>
    <recommendedName>
        <fullName evidence="4 10">4-alpha-glucanotransferase</fullName>
        <ecNumber evidence="3 10">2.4.1.25</ecNumber>
    </recommendedName>
    <alternativeName>
        <fullName evidence="8 10">Amylomaltase</fullName>
    </alternativeName>
    <alternativeName>
        <fullName evidence="9 10">Disproportionating enzyme</fullName>
    </alternativeName>
</protein>
<dbReference type="RefSeq" id="WP_020885416.1">
    <property type="nucleotide sequence ID" value="NZ_ATHI01000011.1"/>
</dbReference>